<keyword evidence="2" id="KW-1185">Reference proteome</keyword>
<dbReference type="HOGENOM" id="CLU_1245512_0_0_1"/>
<dbReference type="EMBL" id="KN831778">
    <property type="protein sequence ID" value="KIM42412.1"/>
    <property type="molecule type" value="Genomic_DNA"/>
</dbReference>
<evidence type="ECO:0000313" key="2">
    <source>
        <dbReference type="Proteomes" id="UP000053424"/>
    </source>
</evidence>
<sequence length="222" mass="25148">MDIRNDNSRTVLNDLAKECLHIAASLWSDFHGNPMWAIFGSMRRSIYGSSNEEERKEPFATRIERIIQVLEELIVSGDTTFCCTLFEDILKAAQPESIGKTIANLYIPLLPPLFKLLSKLNQDISTPPFVNFLQEIIAMYLKNVLGDKDQLHNCLLRSISCGEKCADCCLLDAFILDLILDPTTQALPPGLLPRRQEASTTRRSPRRVRSRSMLLTNGLRIR</sequence>
<dbReference type="AlphaFoldDB" id="A0A0C2YMZ8"/>
<organism evidence="1 2">
    <name type="scientific">Hebeloma cylindrosporum</name>
    <dbReference type="NCBI Taxonomy" id="76867"/>
    <lineage>
        <taxon>Eukaryota</taxon>
        <taxon>Fungi</taxon>
        <taxon>Dikarya</taxon>
        <taxon>Basidiomycota</taxon>
        <taxon>Agaricomycotina</taxon>
        <taxon>Agaricomycetes</taxon>
        <taxon>Agaricomycetidae</taxon>
        <taxon>Agaricales</taxon>
        <taxon>Agaricineae</taxon>
        <taxon>Hymenogastraceae</taxon>
        <taxon>Hebeloma</taxon>
    </lineage>
</organism>
<name>A0A0C2YMZ8_HEBCY</name>
<reference evidence="2" key="2">
    <citation type="submission" date="2015-01" db="EMBL/GenBank/DDBJ databases">
        <title>Evolutionary Origins and Diversification of the Mycorrhizal Mutualists.</title>
        <authorList>
            <consortium name="DOE Joint Genome Institute"/>
            <consortium name="Mycorrhizal Genomics Consortium"/>
            <person name="Kohler A."/>
            <person name="Kuo A."/>
            <person name="Nagy L.G."/>
            <person name="Floudas D."/>
            <person name="Copeland A."/>
            <person name="Barry K.W."/>
            <person name="Cichocki N."/>
            <person name="Veneault-Fourrey C."/>
            <person name="LaButti K."/>
            <person name="Lindquist E.A."/>
            <person name="Lipzen A."/>
            <person name="Lundell T."/>
            <person name="Morin E."/>
            <person name="Murat C."/>
            <person name="Riley R."/>
            <person name="Ohm R."/>
            <person name="Sun H."/>
            <person name="Tunlid A."/>
            <person name="Henrissat B."/>
            <person name="Grigoriev I.V."/>
            <person name="Hibbett D.S."/>
            <person name="Martin F."/>
        </authorList>
    </citation>
    <scope>NUCLEOTIDE SEQUENCE [LARGE SCALE GENOMIC DNA]</scope>
    <source>
        <strain evidence="2">h7</strain>
    </source>
</reference>
<protein>
    <submittedName>
        <fullName evidence="1">Uncharacterized protein</fullName>
    </submittedName>
</protein>
<dbReference type="Proteomes" id="UP000053424">
    <property type="component" value="Unassembled WGS sequence"/>
</dbReference>
<reference evidence="1 2" key="1">
    <citation type="submission" date="2014-04" db="EMBL/GenBank/DDBJ databases">
        <authorList>
            <consortium name="DOE Joint Genome Institute"/>
            <person name="Kuo A."/>
            <person name="Gay G."/>
            <person name="Dore J."/>
            <person name="Kohler A."/>
            <person name="Nagy L.G."/>
            <person name="Floudas D."/>
            <person name="Copeland A."/>
            <person name="Barry K.W."/>
            <person name="Cichocki N."/>
            <person name="Veneault-Fourrey C."/>
            <person name="LaButti K."/>
            <person name="Lindquist E.A."/>
            <person name="Lipzen A."/>
            <person name="Lundell T."/>
            <person name="Morin E."/>
            <person name="Murat C."/>
            <person name="Sun H."/>
            <person name="Tunlid A."/>
            <person name="Henrissat B."/>
            <person name="Grigoriev I.V."/>
            <person name="Hibbett D.S."/>
            <person name="Martin F."/>
            <person name="Nordberg H.P."/>
            <person name="Cantor M.N."/>
            <person name="Hua S.X."/>
        </authorList>
    </citation>
    <scope>NUCLEOTIDE SEQUENCE [LARGE SCALE GENOMIC DNA]</scope>
    <source>
        <strain evidence="2">h7</strain>
    </source>
</reference>
<accession>A0A0C2YMZ8</accession>
<evidence type="ECO:0000313" key="1">
    <source>
        <dbReference type="EMBL" id="KIM42412.1"/>
    </source>
</evidence>
<gene>
    <name evidence="1" type="ORF">M413DRAFT_444832</name>
</gene>
<proteinExistence type="predicted"/>